<dbReference type="EMBL" id="JROI01000014">
    <property type="protein sequence ID" value="KGI77070.1"/>
    <property type="molecule type" value="Genomic_DNA"/>
</dbReference>
<name>A0A099CVN2_9GAMM</name>
<evidence type="ECO:0000313" key="1">
    <source>
        <dbReference type="EMBL" id="KGI77070.1"/>
    </source>
</evidence>
<dbReference type="STRING" id="1543381.LF63_0112520"/>
<dbReference type="HOGENOM" id="CLU_2863410_0_0_6"/>
<comment type="caution">
    <text evidence="1">The sequence shown here is derived from an EMBL/GenBank/DDBJ whole genome shotgun (WGS) entry which is preliminary data.</text>
</comment>
<evidence type="ECO:0000313" key="2">
    <source>
        <dbReference type="Proteomes" id="UP000029708"/>
    </source>
</evidence>
<organism evidence="1 2">
    <name type="scientific">Oleiagrimonas soli</name>
    <dbReference type="NCBI Taxonomy" id="1543381"/>
    <lineage>
        <taxon>Bacteria</taxon>
        <taxon>Pseudomonadati</taxon>
        <taxon>Pseudomonadota</taxon>
        <taxon>Gammaproteobacteria</taxon>
        <taxon>Lysobacterales</taxon>
        <taxon>Rhodanobacteraceae</taxon>
        <taxon>Oleiagrimonas</taxon>
    </lineage>
</organism>
<reference evidence="1 2" key="1">
    <citation type="submission" date="2014-09" db="EMBL/GenBank/DDBJ databases">
        <title>Xanthomonadaceae 3.5X direct submission.</title>
        <authorList>
            <person name="Fang T."/>
            <person name="Wang H."/>
        </authorList>
    </citation>
    <scope>NUCLEOTIDE SEQUENCE [LARGE SCALE GENOMIC DNA]</scope>
    <source>
        <strain evidence="1 2">3.5X</strain>
    </source>
</reference>
<gene>
    <name evidence="1" type="ORF">LF63_0112520</name>
</gene>
<proteinExistence type="predicted"/>
<dbReference type="Proteomes" id="UP000029708">
    <property type="component" value="Unassembled WGS sequence"/>
</dbReference>
<protein>
    <submittedName>
        <fullName evidence="1">Uncharacterized protein</fullName>
    </submittedName>
</protein>
<keyword evidence="2" id="KW-1185">Reference proteome</keyword>
<dbReference type="AlphaFoldDB" id="A0A099CVN2"/>
<sequence length="64" mass="6904">MSLVHAHEVCRQVGPCVIDAMHALVDERYRAATTRTAQSAGRAMGEKRRAVAHVSGVVCLDAMI</sequence>
<accession>A0A099CVN2</accession>